<feature type="domain" description="Disease resistance R13L4/SHOC-2-like LRR" evidence="9">
    <location>
        <begin position="553"/>
        <end position="749"/>
    </location>
</feature>
<dbReference type="OMA" id="IPSWDAS"/>
<dbReference type="Pfam" id="PF23559">
    <property type="entry name" value="WHD_DRP"/>
    <property type="match status" value="1"/>
</dbReference>
<dbReference type="InterPro" id="IPR038005">
    <property type="entry name" value="RX-like_CC"/>
</dbReference>
<evidence type="ECO:0000259" key="6">
    <source>
        <dbReference type="Pfam" id="PF00931"/>
    </source>
</evidence>
<evidence type="ECO:0000259" key="8">
    <source>
        <dbReference type="Pfam" id="PF23559"/>
    </source>
</evidence>
<dbReference type="SUPFAM" id="SSF52540">
    <property type="entry name" value="P-loop containing nucleoside triphosphate hydrolases"/>
    <property type="match status" value="1"/>
</dbReference>
<evidence type="ECO:0000313" key="10">
    <source>
        <dbReference type="EMBL" id="EOY10834.1"/>
    </source>
</evidence>
<keyword evidence="3" id="KW-0611">Plant defense</keyword>
<keyword evidence="11" id="KW-1185">Reference proteome</keyword>
<evidence type="ECO:0000256" key="2">
    <source>
        <dbReference type="ARBA" id="ARBA00022741"/>
    </source>
</evidence>
<dbReference type="InterPro" id="IPR058922">
    <property type="entry name" value="WHD_DRP"/>
</dbReference>
<dbReference type="GO" id="GO:0005524">
    <property type="term" value="F:ATP binding"/>
    <property type="evidence" value="ECO:0007669"/>
    <property type="project" value="UniProtKB-KW"/>
</dbReference>
<dbReference type="PANTHER" id="PTHR36766">
    <property type="entry name" value="PLANT BROAD-SPECTRUM MILDEW RESISTANCE PROTEIN RPW8"/>
    <property type="match status" value="1"/>
</dbReference>
<keyword evidence="4" id="KW-0067">ATP-binding</keyword>
<protein>
    <submittedName>
        <fullName evidence="10">Cc-nbs-lrr resistance protein, putative isoform 1</fullName>
    </submittedName>
</protein>
<dbReference type="InterPro" id="IPR055414">
    <property type="entry name" value="LRR_R13L4/SHOC2-like"/>
</dbReference>
<evidence type="ECO:0000256" key="4">
    <source>
        <dbReference type="ARBA" id="ARBA00022840"/>
    </source>
</evidence>
<dbReference type="Pfam" id="PF18052">
    <property type="entry name" value="Rx_N"/>
    <property type="match status" value="1"/>
</dbReference>
<dbReference type="InterPro" id="IPR002182">
    <property type="entry name" value="NB-ARC"/>
</dbReference>
<evidence type="ECO:0000256" key="3">
    <source>
        <dbReference type="ARBA" id="ARBA00022821"/>
    </source>
</evidence>
<dbReference type="PANTHER" id="PTHR36766:SF45">
    <property type="entry name" value="NB-ARC DOMAIN-CONTAINING PROTEIN"/>
    <property type="match status" value="1"/>
</dbReference>
<dbReference type="PRINTS" id="PR00364">
    <property type="entry name" value="DISEASERSIST"/>
</dbReference>
<dbReference type="FunFam" id="3.40.50.300:FF:001091">
    <property type="entry name" value="Probable disease resistance protein At1g61300"/>
    <property type="match status" value="1"/>
</dbReference>
<proteinExistence type="predicted"/>
<evidence type="ECO:0000259" key="9">
    <source>
        <dbReference type="Pfam" id="PF23598"/>
    </source>
</evidence>
<accession>A0A061F8J7</accession>
<dbReference type="Gene3D" id="1.10.8.430">
    <property type="entry name" value="Helical domain of apoptotic protease-activating factors"/>
    <property type="match status" value="1"/>
</dbReference>
<feature type="coiled-coil region" evidence="5">
    <location>
        <begin position="121"/>
        <end position="148"/>
    </location>
</feature>
<dbReference type="EMBL" id="CM001883">
    <property type="protein sequence ID" value="EOY10834.1"/>
    <property type="molecule type" value="Genomic_DNA"/>
</dbReference>
<evidence type="ECO:0000256" key="1">
    <source>
        <dbReference type="ARBA" id="ARBA00022737"/>
    </source>
</evidence>
<evidence type="ECO:0000259" key="7">
    <source>
        <dbReference type="Pfam" id="PF18052"/>
    </source>
</evidence>
<sequence length="841" mass="96903">MAEAIVSAILPELAAIAIQNAREEWRLVTGVEKEVERLKSNLKAIQCELEDAEEKQFVNKRVQYWLDRFKQVSYDIEDVLDDWKTALHKLQTDGVETSSVKRRKVWPLSSYFSFGTQVARRHDIATRIKEINEELDEIAKDRVRIELIKSEIKQPNRSESTSFVHVSQILGRDEIKEKIISKLLSGPSEEGGCNNIPTITVVGMGGMGKTALSQLIYNDHRIQTHFENKIWVCVSDPFDQRQIAREILGGLNSGSTNLQNPISLESLLNEIREKIEGKKFFFVLDDVWSDRDQDWEPLKAAFQYGMPGSWILVTTRKESVARQMDLSHVFPLKQLPDEMCWSIIAQIAFTGENSDRRGNLEDIGREIAKKCKGLPLAAKTLGDLLRDKQRREEWQNVLSSEIWKSDFAQDIFQPLLLSYYDLPSTIRRCLLYCAIFQKDYRIRKDELIQRWMAQGYLTSADNFGRELEGEGYFKFLAARSFFQDFDNDADGNIRSCKMHDMVHEFVQFLTKYEFVTEKDVHLTLDLSYKKPRHLRLVAGPKGFPMSINSTEKLRSLVVVSLPDNGITNEALQNLFSQSKRLRLLELRLLLQGAEGICCEIGKLIHLRYLCLIDCTDIKYLPEALCELRNLQSLIIRFCPLLKKLPVGIGNLINLRYLSIERCRSVTYYPKGIGKLTSLMRLNRIIVRADRNDAEELSIGDLQHLDLLAGKIYVELEGDAIDGDEAKRAKLHNKIHLKQMYISISPGIKEDEVVQALNPPSNLSVEIVDNQEDWIFRTIIVPLQSGQLGRLKTVISVYLLFTENCKINAYMKFRVSWFMPPHHHFPQSFHHQREDTAKDIVY</sequence>
<feature type="coiled-coil region" evidence="5">
    <location>
        <begin position="28"/>
        <end position="55"/>
    </location>
</feature>
<dbReference type="InterPro" id="IPR036388">
    <property type="entry name" value="WH-like_DNA-bd_sf"/>
</dbReference>
<dbReference type="Gene3D" id="3.80.10.10">
    <property type="entry name" value="Ribonuclease Inhibitor"/>
    <property type="match status" value="1"/>
</dbReference>
<feature type="domain" description="Disease resistance N-terminal" evidence="7">
    <location>
        <begin position="5"/>
        <end position="98"/>
    </location>
</feature>
<dbReference type="AlphaFoldDB" id="A0A061F8J7"/>
<dbReference type="Gene3D" id="3.40.50.300">
    <property type="entry name" value="P-loop containing nucleotide triphosphate hydrolases"/>
    <property type="match status" value="1"/>
</dbReference>
<organism evidence="10 11">
    <name type="scientific">Theobroma cacao</name>
    <name type="common">Cacao</name>
    <name type="synonym">Cocoa</name>
    <dbReference type="NCBI Taxonomy" id="3641"/>
    <lineage>
        <taxon>Eukaryota</taxon>
        <taxon>Viridiplantae</taxon>
        <taxon>Streptophyta</taxon>
        <taxon>Embryophyta</taxon>
        <taxon>Tracheophyta</taxon>
        <taxon>Spermatophyta</taxon>
        <taxon>Magnoliopsida</taxon>
        <taxon>eudicotyledons</taxon>
        <taxon>Gunneridae</taxon>
        <taxon>Pentapetalae</taxon>
        <taxon>rosids</taxon>
        <taxon>malvids</taxon>
        <taxon>Malvales</taxon>
        <taxon>Malvaceae</taxon>
        <taxon>Byttnerioideae</taxon>
        <taxon>Theobroma</taxon>
    </lineage>
</organism>
<dbReference type="Gene3D" id="1.20.5.4130">
    <property type="match status" value="1"/>
</dbReference>
<dbReference type="Pfam" id="PF23598">
    <property type="entry name" value="LRR_14"/>
    <property type="match status" value="1"/>
</dbReference>
<feature type="domain" description="NB-ARC" evidence="6">
    <location>
        <begin position="174"/>
        <end position="352"/>
    </location>
</feature>
<dbReference type="Pfam" id="PF00931">
    <property type="entry name" value="NB-ARC"/>
    <property type="match status" value="1"/>
</dbReference>
<keyword evidence="2" id="KW-0547">Nucleotide-binding</keyword>
<dbReference type="Gene3D" id="1.10.10.10">
    <property type="entry name" value="Winged helix-like DNA-binding domain superfamily/Winged helix DNA-binding domain"/>
    <property type="match status" value="1"/>
</dbReference>
<dbReference type="Gramene" id="EOY10834">
    <property type="protein sequence ID" value="EOY10834"/>
    <property type="gene ID" value="TCM_026136"/>
</dbReference>
<dbReference type="InterPro" id="IPR041118">
    <property type="entry name" value="Rx_N"/>
</dbReference>
<dbReference type="FunFam" id="1.10.10.10:FF:000322">
    <property type="entry name" value="Probable disease resistance protein At1g63360"/>
    <property type="match status" value="1"/>
</dbReference>
<evidence type="ECO:0000256" key="5">
    <source>
        <dbReference type="SAM" id="Coils"/>
    </source>
</evidence>
<dbReference type="InterPro" id="IPR042197">
    <property type="entry name" value="Apaf_helical"/>
</dbReference>
<dbReference type="eggNOG" id="KOG4658">
    <property type="taxonomic scope" value="Eukaryota"/>
</dbReference>
<dbReference type="GO" id="GO:0051707">
    <property type="term" value="P:response to other organism"/>
    <property type="evidence" value="ECO:0007669"/>
    <property type="project" value="UniProtKB-ARBA"/>
</dbReference>
<dbReference type="InParanoid" id="A0A061F8J7"/>
<dbReference type="CDD" id="cd14798">
    <property type="entry name" value="RX-CC_like"/>
    <property type="match status" value="1"/>
</dbReference>
<dbReference type="GO" id="GO:0006952">
    <property type="term" value="P:defense response"/>
    <property type="evidence" value="ECO:0007669"/>
    <property type="project" value="UniProtKB-KW"/>
</dbReference>
<evidence type="ECO:0000313" key="11">
    <source>
        <dbReference type="Proteomes" id="UP000026915"/>
    </source>
</evidence>
<dbReference type="Proteomes" id="UP000026915">
    <property type="component" value="Chromosome 5"/>
</dbReference>
<reference evidence="10 11" key="1">
    <citation type="journal article" date="2013" name="Genome Biol.">
        <title>The genome sequence of the most widely cultivated cacao type and its use to identify candidate genes regulating pod color.</title>
        <authorList>
            <person name="Motamayor J.C."/>
            <person name="Mockaitis K."/>
            <person name="Schmutz J."/>
            <person name="Haiminen N."/>
            <person name="Iii D.L."/>
            <person name="Cornejo O."/>
            <person name="Findley S.D."/>
            <person name="Zheng P."/>
            <person name="Utro F."/>
            <person name="Royaert S."/>
            <person name="Saski C."/>
            <person name="Jenkins J."/>
            <person name="Podicheti R."/>
            <person name="Zhao M."/>
            <person name="Scheffler B.E."/>
            <person name="Stack J.C."/>
            <person name="Feltus F.A."/>
            <person name="Mustiga G.M."/>
            <person name="Amores F."/>
            <person name="Phillips W."/>
            <person name="Marelli J.P."/>
            <person name="May G.D."/>
            <person name="Shapiro H."/>
            <person name="Ma J."/>
            <person name="Bustamante C.D."/>
            <person name="Schnell R.J."/>
            <person name="Main D."/>
            <person name="Gilbert D."/>
            <person name="Parida L."/>
            <person name="Kuhn D.N."/>
        </authorList>
    </citation>
    <scope>NUCLEOTIDE SEQUENCE [LARGE SCALE GENOMIC DNA]</scope>
    <source>
        <strain evidence="11">cv. Matina 1-6</strain>
    </source>
</reference>
<dbReference type="InterPro" id="IPR027417">
    <property type="entry name" value="P-loop_NTPase"/>
</dbReference>
<name>A0A061F8J7_THECC</name>
<feature type="domain" description="Disease resistance protein winged helix" evidence="8">
    <location>
        <begin position="435"/>
        <end position="506"/>
    </location>
</feature>
<dbReference type="SUPFAM" id="SSF52058">
    <property type="entry name" value="L domain-like"/>
    <property type="match status" value="1"/>
</dbReference>
<keyword evidence="1" id="KW-0677">Repeat</keyword>
<dbReference type="GO" id="GO:0043531">
    <property type="term" value="F:ADP binding"/>
    <property type="evidence" value="ECO:0007669"/>
    <property type="project" value="InterPro"/>
</dbReference>
<gene>
    <name evidence="10" type="ORF">TCM_026136</name>
</gene>
<dbReference type="InterPro" id="IPR032675">
    <property type="entry name" value="LRR_dom_sf"/>
</dbReference>
<keyword evidence="5" id="KW-0175">Coiled coil</keyword>